<organism evidence="2 3">
    <name type="scientific">Blepharisma stoltei</name>
    <dbReference type="NCBI Taxonomy" id="1481888"/>
    <lineage>
        <taxon>Eukaryota</taxon>
        <taxon>Sar</taxon>
        <taxon>Alveolata</taxon>
        <taxon>Ciliophora</taxon>
        <taxon>Postciliodesmatophora</taxon>
        <taxon>Heterotrichea</taxon>
        <taxon>Heterotrichida</taxon>
        <taxon>Blepharismidae</taxon>
        <taxon>Blepharisma</taxon>
    </lineage>
</organism>
<name>A0AAU9K0E2_9CILI</name>
<dbReference type="EMBL" id="CAJZBQ010000053">
    <property type="protein sequence ID" value="CAG9331196.1"/>
    <property type="molecule type" value="Genomic_DNA"/>
</dbReference>
<sequence length="458" mass="53957">MESSPDRYQIEDKVSSIRKAISELSPSGQEFGFESSFRPSLFNRIDSASSFNTERSLDRFLEERFEEDSHRVDVRSSLAPVEEKSLDYSREERPLIRSPAAFNRNHENMTKSFEELRQGSPSFKSSFKTNEYHGFTSKKDDSWENSILLEMEKENSIKLEGKVIEKDRIIDELTQKNSRLQREVDEYRTKMNLIRNEKESDAGYQIKKIDDLQARLEACEIKNMRLQEQSSNFQVQMNVKDQQIKRLEFEKNQIERNDDQKIQRLEEAERKINGLVKERANLINENENLRFQLESNEKQTITSKSIVLDLQREVSRLSAVRDAREEEIKGLRSELDRAAILRKEDAQRLEEEVRSVLKKKRDLESEISDWVKKGISNLKAALGNQKPENAAQILTIIRELKEYKNHKKLIQRLSKLIKECSPPGTFYIEPNSKQIWKWVRRLMEDYLVLKKRASSAWQ</sequence>
<dbReference type="Proteomes" id="UP001162131">
    <property type="component" value="Unassembled WGS sequence"/>
</dbReference>
<evidence type="ECO:0000256" key="1">
    <source>
        <dbReference type="SAM" id="Coils"/>
    </source>
</evidence>
<protein>
    <submittedName>
        <fullName evidence="2">Uncharacterized protein</fullName>
    </submittedName>
</protein>
<keyword evidence="3" id="KW-1185">Reference proteome</keyword>
<feature type="coiled-coil region" evidence="1">
    <location>
        <begin position="163"/>
        <end position="299"/>
    </location>
</feature>
<keyword evidence="1" id="KW-0175">Coiled coil</keyword>
<proteinExistence type="predicted"/>
<comment type="caution">
    <text evidence="2">The sequence shown here is derived from an EMBL/GenBank/DDBJ whole genome shotgun (WGS) entry which is preliminary data.</text>
</comment>
<reference evidence="2" key="1">
    <citation type="submission" date="2021-09" db="EMBL/GenBank/DDBJ databases">
        <authorList>
            <consortium name="AG Swart"/>
            <person name="Singh M."/>
            <person name="Singh A."/>
            <person name="Seah K."/>
            <person name="Emmerich C."/>
        </authorList>
    </citation>
    <scope>NUCLEOTIDE SEQUENCE</scope>
    <source>
        <strain evidence="2">ATCC30299</strain>
    </source>
</reference>
<dbReference type="AlphaFoldDB" id="A0AAU9K0E2"/>
<accession>A0AAU9K0E2</accession>
<gene>
    <name evidence="2" type="ORF">BSTOLATCC_MIC53274</name>
</gene>
<evidence type="ECO:0000313" key="3">
    <source>
        <dbReference type="Proteomes" id="UP001162131"/>
    </source>
</evidence>
<evidence type="ECO:0000313" key="2">
    <source>
        <dbReference type="EMBL" id="CAG9331196.1"/>
    </source>
</evidence>